<dbReference type="InterPro" id="IPR045585">
    <property type="entry name" value="CdaA_N"/>
</dbReference>
<dbReference type="Pfam" id="PF02457">
    <property type="entry name" value="DAC"/>
    <property type="match status" value="1"/>
</dbReference>
<feature type="transmembrane region" description="Helical" evidence="6">
    <location>
        <begin position="64"/>
        <end position="81"/>
    </location>
</feature>
<comment type="similarity">
    <text evidence="6">Belongs to the adenylate cyclase family. DacA/CdaA subfamily.</text>
</comment>
<dbReference type="SUPFAM" id="SSF143597">
    <property type="entry name" value="YojJ-like"/>
    <property type="match status" value="1"/>
</dbReference>
<keyword evidence="6" id="KW-1003">Cell membrane</keyword>
<dbReference type="KEGG" id="lcre:Pla8534_58240"/>
<gene>
    <name evidence="8" type="primary">disA_2</name>
    <name evidence="6" type="synonym">dacA</name>
    <name evidence="8" type="ORF">Pla8534_58240</name>
</gene>
<organism evidence="8 9">
    <name type="scientific">Lignipirellula cremea</name>
    <dbReference type="NCBI Taxonomy" id="2528010"/>
    <lineage>
        <taxon>Bacteria</taxon>
        <taxon>Pseudomonadati</taxon>
        <taxon>Planctomycetota</taxon>
        <taxon>Planctomycetia</taxon>
        <taxon>Pirellulales</taxon>
        <taxon>Pirellulaceae</taxon>
        <taxon>Lignipirellula</taxon>
    </lineage>
</organism>
<comment type="subunit">
    <text evidence="6">Probably a homodimer.</text>
</comment>
<keyword evidence="3 6" id="KW-0548">Nucleotidyltransferase</keyword>
<dbReference type="Gene3D" id="2.170.120.30">
    <property type="match status" value="1"/>
</dbReference>
<accession>A0A518E1J1</accession>
<keyword evidence="9" id="KW-1185">Reference proteome</keyword>
<dbReference type="PANTHER" id="PTHR34185:SF1">
    <property type="entry name" value="DIADENYLATE CYCLASE"/>
    <property type="match status" value="1"/>
</dbReference>
<dbReference type="InterPro" id="IPR034701">
    <property type="entry name" value="CdaA"/>
</dbReference>
<dbReference type="InterPro" id="IPR036888">
    <property type="entry name" value="DNA_integrity_DisA_N_sf"/>
</dbReference>
<dbReference type="Pfam" id="PF19293">
    <property type="entry name" value="CdaA_N"/>
    <property type="match status" value="1"/>
</dbReference>
<evidence type="ECO:0000313" key="9">
    <source>
        <dbReference type="Proteomes" id="UP000317648"/>
    </source>
</evidence>
<proteinExistence type="inferred from homology"/>
<dbReference type="HAMAP" id="MF_01499">
    <property type="entry name" value="DacA"/>
    <property type="match status" value="1"/>
</dbReference>
<dbReference type="EMBL" id="CP036433">
    <property type="protein sequence ID" value="QDU97965.1"/>
    <property type="molecule type" value="Genomic_DNA"/>
</dbReference>
<keyword evidence="2 6" id="KW-0808">Transferase</keyword>
<dbReference type="PANTHER" id="PTHR34185">
    <property type="entry name" value="DIADENYLATE CYCLASE"/>
    <property type="match status" value="1"/>
</dbReference>
<keyword evidence="4 6" id="KW-0547">Nucleotide-binding</keyword>
<dbReference type="OrthoDB" id="9807385at2"/>
<feature type="domain" description="DAC" evidence="7">
    <location>
        <begin position="82"/>
        <end position="242"/>
    </location>
</feature>
<keyword evidence="6" id="KW-0812">Transmembrane</keyword>
<dbReference type="GO" id="GO:0005524">
    <property type="term" value="F:ATP binding"/>
    <property type="evidence" value="ECO:0007669"/>
    <property type="project" value="UniProtKB-UniRule"/>
</dbReference>
<dbReference type="PROSITE" id="PS51794">
    <property type="entry name" value="DAC"/>
    <property type="match status" value="1"/>
</dbReference>
<evidence type="ECO:0000256" key="2">
    <source>
        <dbReference type="ARBA" id="ARBA00022679"/>
    </source>
</evidence>
<dbReference type="GO" id="GO:0004016">
    <property type="term" value="F:adenylate cyclase activity"/>
    <property type="evidence" value="ECO:0007669"/>
    <property type="project" value="UniProtKB-UniRule"/>
</dbReference>
<sequence>MAWMHFPDNVRFADLLDVVVVSILLYVALRWLFRRSSRSAAVLLLGLLAVYVASHALNMYLTQSIFRTFLTLILFSLVVLFQRDLRQALERFSFSDHWRRRRKPASPGEEFVQALAGALSTLAEKRIGALVVIPGRLPLDGHTRGGIAVDAQFSEALLQSIFNSASPGHDGAVICQYRRIERIAVHLPLSQNLERLSAGGTRHAAALGLSERTDALVLVVSEERGTISMAWQGEIEVLPTTPHLVEALSGFGQPPPPPPRPRSHALHLPWRELALGIIAVSLSCLLWYLFAFQTETVYRTIADVPIEFRLEEGWSIADAQPATTRITLTGPERAFQALDERKLRVSLDLSRVQPSDSEWPLHFRDVQLPPDLQVSKIDIERVRFRVQPPTAKAPAPAP</sequence>
<dbReference type="InterPro" id="IPR003390">
    <property type="entry name" value="DNA_integrity_scan_DisA_N"/>
</dbReference>
<dbReference type="AlphaFoldDB" id="A0A518E1J1"/>
<evidence type="ECO:0000256" key="3">
    <source>
        <dbReference type="ARBA" id="ARBA00022695"/>
    </source>
</evidence>
<evidence type="ECO:0000256" key="5">
    <source>
        <dbReference type="ARBA" id="ARBA00022840"/>
    </source>
</evidence>
<dbReference type="InterPro" id="IPR050338">
    <property type="entry name" value="DisA"/>
</dbReference>
<name>A0A518E1J1_9BACT</name>
<evidence type="ECO:0000256" key="4">
    <source>
        <dbReference type="ARBA" id="ARBA00022741"/>
    </source>
</evidence>
<dbReference type="Proteomes" id="UP000317648">
    <property type="component" value="Chromosome"/>
</dbReference>
<evidence type="ECO:0000256" key="6">
    <source>
        <dbReference type="HAMAP-Rule" id="MF_01499"/>
    </source>
</evidence>
<keyword evidence="5 6" id="KW-0067">ATP-binding</keyword>
<evidence type="ECO:0000256" key="1">
    <source>
        <dbReference type="ARBA" id="ARBA00000877"/>
    </source>
</evidence>
<comment type="catalytic activity">
    <reaction evidence="1 6">
        <text>2 ATP = 3',3'-c-di-AMP + 2 diphosphate</text>
        <dbReference type="Rhea" id="RHEA:35655"/>
        <dbReference type="ChEBI" id="CHEBI:30616"/>
        <dbReference type="ChEBI" id="CHEBI:33019"/>
        <dbReference type="ChEBI" id="CHEBI:71500"/>
        <dbReference type="EC" id="2.7.7.85"/>
    </reaction>
</comment>
<dbReference type="Gene3D" id="3.40.1700.10">
    <property type="entry name" value="DNA integrity scanning protein, DisA, N-terminal domain"/>
    <property type="match status" value="1"/>
</dbReference>
<comment type="caution">
    <text evidence="6">Lacks conserved residue(s) required for the propagation of feature annotation.</text>
</comment>
<dbReference type="RefSeq" id="WP_145056804.1">
    <property type="nucleotide sequence ID" value="NZ_CP036433.1"/>
</dbReference>
<feature type="transmembrane region" description="Helical" evidence="6">
    <location>
        <begin position="270"/>
        <end position="290"/>
    </location>
</feature>
<keyword evidence="6" id="KW-0472">Membrane</keyword>
<dbReference type="GO" id="GO:0106408">
    <property type="term" value="F:diadenylate cyclase activity"/>
    <property type="evidence" value="ECO:0007669"/>
    <property type="project" value="UniProtKB-EC"/>
</dbReference>
<evidence type="ECO:0000313" key="8">
    <source>
        <dbReference type="EMBL" id="QDU97965.1"/>
    </source>
</evidence>
<reference evidence="8 9" key="1">
    <citation type="submission" date="2019-02" db="EMBL/GenBank/DDBJ databases">
        <title>Deep-cultivation of Planctomycetes and their phenomic and genomic characterization uncovers novel biology.</title>
        <authorList>
            <person name="Wiegand S."/>
            <person name="Jogler M."/>
            <person name="Boedeker C."/>
            <person name="Pinto D."/>
            <person name="Vollmers J."/>
            <person name="Rivas-Marin E."/>
            <person name="Kohn T."/>
            <person name="Peeters S.H."/>
            <person name="Heuer A."/>
            <person name="Rast P."/>
            <person name="Oberbeckmann S."/>
            <person name="Bunk B."/>
            <person name="Jeske O."/>
            <person name="Meyerdierks A."/>
            <person name="Storesund J.E."/>
            <person name="Kallscheuer N."/>
            <person name="Luecker S."/>
            <person name="Lage O.M."/>
            <person name="Pohl T."/>
            <person name="Merkel B.J."/>
            <person name="Hornburger P."/>
            <person name="Mueller R.-W."/>
            <person name="Bruemmer F."/>
            <person name="Labrenz M."/>
            <person name="Spormann A.M."/>
            <person name="Op den Camp H."/>
            <person name="Overmann J."/>
            <person name="Amann R."/>
            <person name="Jetten M.S.M."/>
            <person name="Mascher T."/>
            <person name="Medema M.H."/>
            <person name="Devos D.P."/>
            <person name="Kaster A.-K."/>
            <person name="Ovreas L."/>
            <person name="Rohde M."/>
            <person name="Galperin M.Y."/>
            <person name="Jogler C."/>
        </authorList>
    </citation>
    <scope>NUCLEOTIDE SEQUENCE [LARGE SCALE GENOMIC DNA]</scope>
    <source>
        <strain evidence="8 9">Pla85_3_4</strain>
    </source>
</reference>
<dbReference type="EC" id="2.7.7.85" evidence="6"/>
<keyword evidence="6" id="KW-1133">Transmembrane helix</keyword>
<feature type="transmembrane region" description="Helical" evidence="6">
    <location>
        <begin position="40"/>
        <end position="58"/>
    </location>
</feature>
<comment type="function">
    <text evidence="6">Catalyzes the condensation of 2 ATP molecules into cyclic di-AMP (c-di-AMP), a second messenger used to regulate differing processes in different bacteria.</text>
</comment>
<dbReference type="GO" id="GO:0006171">
    <property type="term" value="P:cAMP biosynthetic process"/>
    <property type="evidence" value="ECO:0007669"/>
    <property type="project" value="InterPro"/>
</dbReference>
<protein>
    <recommendedName>
        <fullName evidence="6">Diadenylate cyclase</fullName>
        <shortName evidence="6">DAC</shortName>
        <ecNumber evidence="6">2.7.7.85</ecNumber>
    </recommendedName>
    <alternativeName>
        <fullName evidence="6">Cyclic-di-AMP synthase</fullName>
        <shortName evidence="6">c-di-AMP synthase</shortName>
    </alternativeName>
</protein>
<feature type="transmembrane region" description="Helical" evidence="6">
    <location>
        <begin position="12"/>
        <end position="33"/>
    </location>
</feature>
<evidence type="ECO:0000259" key="7">
    <source>
        <dbReference type="PROSITE" id="PS51794"/>
    </source>
</evidence>